<dbReference type="PANTHER" id="PTHR12110">
    <property type="entry name" value="HYDROXYPYRUVATE ISOMERASE"/>
    <property type="match status" value="1"/>
</dbReference>
<keyword evidence="3" id="KW-1185">Reference proteome</keyword>
<evidence type="ECO:0000313" key="2">
    <source>
        <dbReference type="EMBL" id="WAH39857.1"/>
    </source>
</evidence>
<dbReference type="GO" id="GO:0016853">
    <property type="term" value="F:isomerase activity"/>
    <property type="evidence" value="ECO:0007669"/>
    <property type="project" value="UniProtKB-KW"/>
</dbReference>
<accession>A0ABY6ZAJ2</accession>
<dbReference type="InterPro" id="IPR050312">
    <property type="entry name" value="IolE/XylAMocC-like"/>
</dbReference>
<protein>
    <submittedName>
        <fullName evidence="2">Sugar phosphate isomerase/epimerase</fullName>
    </submittedName>
</protein>
<dbReference type="EMBL" id="CP104067">
    <property type="protein sequence ID" value="WAH39857.1"/>
    <property type="molecule type" value="Genomic_DNA"/>
</dbReference>
<dbReference type="Proteomes" id="UP001164761">
    <property type="component" value="Chromosome"/>
</dbReference>
<dbReference type="Gene3D" id="3.20.20.150">
    <property type="entry name" value="Divalent-metal-dependent TIM barrel enzymes"/>
    <property type="match status" value="1"/>
</dbReference>
<keyword evidence="2" id="KW-0413">Isomerase</keyword>
<proteinExistence type="predicted"/>
<name>A0ABY6ZAJ2_9BACL</name>
<dbReference type="RefSeq" id="WP_268003755.1">
    <property type="nucleotide sequence ID" value="NZ_BSUT01000001.1"/>
</dbReference>
<sequence>MASQNFRNRITGKPQGCSRCGYTGIRIMPWCMFPAATKAERLARIVDNRRAIDEAAAIERTYWSWSAGRQRGARFTMRAMVEEGIGELITYATQRGVKLGIEPLHPVFAADRFVISTLGQANNIVERIGSRQVGVVIDIYHVWWDPKLYEEIARAKDHIFGFHVNDWLAPVENAMMSRGMMGDSCVENARIRRVVEAAGYHGPVEVEIFNQKIWNTPYDEVLQQMKQRFEAEA</sequence>
<evidence type="ECO:0000259" key="1">
    <source>
        <dbReference type="Pfam" id="PF01261"/>
    </source>
</evidence>
<dbReference type="SUPFAM" id="SSF51658">
    <property type="entry name" value="Xylose isomerase-like"/>
    <property type="match status" value="1"/>
</dbReference>
<organism evidence="2 3">
    <name type="scientific">Alicyclobacillus fastidiosus</name>
    <dbReference type="NCBI Taxonomy" id="392011"/>
    <lineage>
        <taxon>Bacteria</taxon>
        <taxon>Bacillati</taxon>
        <taxon>Bacillota</taxon>
        <taxon>Bacilli</taxon>
        <taxon>Bacillales</taxon>
        <taxon>Alicyclobacillaceae</taxon>
        <taxon>Alicyclobacillus</taxon>
    </lineage>
</organism>
<dbReference type="Pfam" id="PF01261">
    <property type="entry name" value="AP_endonuc_2"/>
    <property type="match status" value="1"/>
</dbReference>
<dbReference type="PANTHER" id="PTHR12110:SF52">
    <property type="entry name" value="XYLOSE ISOMERASE"/>
    <property type="match status" value="1"/>
</dbReference>
<feature type="domain" description="Xylose isomerase-like TIM barrel" evidence="1">
    <location>
        <begin position="23"/>
        <end position="226"/>
    </location>
</feature>
<dbReference type="InterPro" id="IPR036237">
    <property type="entry name" value="Xyl_isomerase-like_sf"/>
</dbReference>
<reference evidence="2" key="1">
    <citation type="submission" date="2022-08" db="EMBL/GenBank/DDBJ databases">
        <title>Alicyclobacillus fastidiosus DSM 17978, complete genome.</title>
        <authorList>
            <person name="Wang Q."/>
            <person name="Cai R."/>
            <person name="Wang Z."/>
        </authorList>
    </citation>
    <scope>NUCLEOTIDE SEQUENCE</scope>
    <source>
        <strain evidence="2">DSM 17978</strain>
    </source>
</reference>
<dbReference type="InterPro" id="IPR013022">
    <property type="entry name" value="Xyl_isomerase-like_TIM-brl"/>
</dbReference>
<evidence type="ECO:0000313" key="3">
    <source>
        <dbReference type="Proteomes" id="UP001164761"/>
    </source>
</evidence>
<gene>
    <name evidence="2" type="ORF">NZD89_15760</name>
</gene>